<dbReference type="AlphaFoldDB" id="X1HFS1"/>
<organism evidence="2">
    <name type="scientific">marine sediment metagenome</name>
    <dbReference type="NCBI Taxonomy" id="412755"/>
    <lineage>
        <taxon>unclassified sequences</taxon>
        <taxon>metagenomes</taxon>
        <taxon>ecological metagenomes</taxon>
    </lineage>
</organism>
<evidence type="ECO:0000313" key="2">
    <source>
        <dbReference type="EMBL" id="GAH52674.1"/>
    </source>
</evidence>
<proteinExistence type="predicted"/>
<dbReference type="EMBL" id="BARU01023399">
    <property type="protein sequence ID" value="GAH52674.1"/>
    <property type="molecule type" value="Genomic_DNA"/>
</dbReference>
<comment type="caution">
    <text evidence="2">The sequence shown here is derived from an EMBL/GenBank/DDBJ whole genome shotgun (WGS) entry which is preliminary data.</text>
</comment>
<accession>X1HFS1</accession>
<dbReference type="Gene3D" id="3.50.50.60">
    <property type="entry name" value="FAD/NAD(P)-binding domain"/>
    <property type="match status" value="1"/>
</dbReference>
<sequence length="86" mass="9268">MSGDVIIVGAGPAGIMAAKVAGENGIKTALIERRKDISITRRTDGGALGLKSYLFKQMLTYNPRDKRFCFPTSGFSLNYDGPIKSL</sequence>
<feature type="non-terminal residue" evidence="2">
    <location>
        <position position="86"/>
    </location>
</feature>
<dbReference type="SUPFAM" id="SSF51905">
    <property type="entry name" value="FAD/NAD(P)-binding domain"/>
    <property type="match status" value="1"/>
</dbReference>
<reference evidence="2" key="1">
    <citation type="journal article" date="2014" name="Front. Microbiol.">
        <title>High frequency of phylogenetically diverse reductive dehalogenase-homologous genes in deep subseafloor sedimentary metagenomes.</title>
        <authorList>
            <person name="Kawai M."/>
            <person name="Futagami T."/>
            <person name="Toyoda A."/>
            <person name="Takaki Y."/>
            <person name="Nishi S."/>
            <person name="Hori S."/>
            <person name="Arai W."/>
            <person name="Tsubouchi T."/>
            <person name="Morono Y."/>
            <person name="Uchiyama I."/>
            <person name="Ito T."/>
            <person name="Fujiyama A."/>
            <person name="Inagaki F."/>
            <person name="Takami H."/>
        </authorList>
    </citation>
    <scope>NUCLEOTIDE SEQUENCE</scope>
    <source>
        <strain evidence="2">Expedition CK06-06</strain>
    </source>
</reference>
<dbReference type="InterPro" id="IPR002938">
    <property type="entry name" value="FAD-bd"/>
</dbReference>
<dbReference type="InterPro" id="IPR036188">
    <property type="entry name" value="FAD/NAD-bd_sf"/>
</dbReference>
<dbReference type="Pfam" id="PF01494">
    <property type="entry name" value="FAD_binding_3"/>
    <property type="match status" value="1"/>
</dbReference>
<protein>
    <recommendedName>
        <fullName evidence="1">FAD-binding domain-containing protein</fullName>
    </recommendedName>
</protein>
<name>X1HFS1_9ZZZZ</name>
<dbReference type="GO" id="GO:0071949">
    <property type="term" value="F:FAD binding"/>
    <property type="evidence" value="ECO:0007669"/>
    <property type="project" value="InterPro"/>
</dbReference>
<feature type="domain" description="FAD-binding" evidence="1">
    <location>
        <begin position="4"/>
        <end position="44"/>
    </location>
</feature>
<evidence type="ECO:0000259" key="1">
    <source>
        <dbReference type="Pfam" id="PF01494"/>
    </source>
</evidence>
<gene>
    <name evidence="2" type="ORF">S03H2_37982</name>
</gene>